<evidence type="ECO:0000313" key="2">
    <source>
        <dbReference type="EMBL" id="EKM52982.1"/>
    </source>
</evidence>
<protein>
    <submittedName>
        <fullName evidence="2">Uncharacterized protein</fullName>
    </submittedName>
</protein>
<evidence type="ECO:0000256" key="1">
    <source>
        <dbReference type="SAM" id="MobiDB-lite"/>
    </source>
</evidence>
<dbReference type="KEGG" id="pco:PHACADRAFT_30101"/>
<keyword evidence="3" id="KW-1185">Reference proteome</keyword>
<reference evidence="2 3" key="1">
    <citation type="journal article" date="2012" name="BMC Genomics">
        <title>Comparative genomics of the white-rot fungi, Phanerochaete carnosa and P. chrysosporium, to elucidate the genetic basis of the distinct wood types they colonize.</title>
        <authorList>
            <person name="Suzuki H."/>
            <person name="MacDonald J."/>
            <person name="Syed K."/>
            <person name="Salamov A."/>
            <person name="Hori C."/>
            <person name="Aerts A."/>
            <person name="Henrissat B."/>
            <person name="Wiebenga A."/>
            <person name="vanKuyk P.A."/>
            <person name="Barry K."/>
            <person name="Lindquist E."/>
            <person name="LaButti K."/>
            <person name="Lapidus A."/>
            <person name="Lucas S."/>
            <person name="Coutinho P."/>
            <person name="Gong Y."/>
            <person name="Samejima M."/>
            <person name="Mahadevan R."/>
            <person name="Abou-Zaid M."/>
            <person name="de Vries R.P."/>
            <person name="Igarashi K."/>
            <person name="Yadav J.S."/>
            <person name="Grigoriev I.V."/>
            <person name="Master E.R."/>
        </authorList>
    </citation>
    <scope>NUCLEOTIDE SEQUENCE [LARGE SCALE GENOMIC DNA]</scope>
    <source>
        <strain evidence="2 3">HHB-10118-sp</strain>
    </source>
</reference>
<proteinExistence type="predicted"/>
<organism evidence="2 3">
    <name type="scientific">Phanerochaete carnosa (strain HHB-10118-sp)</name>
    <name type="common">White-rot fungus</name>
    <name type="synonym">Peniophora carnosa</name>
    <dbReference type="NCBI Taxonomy" id="650164"/>
    <lineage>
        <taxon>Eukaryota</taxon>
        <taxon>Fungi</taxon>
        <taxon>Dikarya</taxon>
        <taxon>Basidiomycota</taxon>
        <taxon>Agaricomycotina</taxon>
        <taxon>Agaricomycetes</taxon>
        <taxon>Polyporales</taxon>
        <taxon>Phanerochaetaceae</taxon>
        <taxon>Phanerochaete</taxon>
    </lineage>
</organism>
<feature type="region of interest" description="Disordered" evidence="1">
    <location>
        <begin position="264"/>
        <end position="290"/>
    </location>
</feature>
<accession>K5WRH4</accession>
<dbReference type="HOGENOM" id="CLU_960119_0_0_1"/>
<name>K5WRH4_PHACS</name>
<dbReference type="RefSeq" id="XP_007397603.1">
    <property type="nucleotide sequence ID" value="XM_007397541.1"/>
</dbReference>
<dbReference type="AlphaFoldDB" id="K5WRH4"/>
<dbReference type="GeneID" id="18919616"/>
<gene>
    <name evidence="2" type="ORF">PHACADRAFT_30101</name>
</gene>
<sequence length="290" mass="31992">MTYRRPGLISSFGHSIAPDGAAYHYSRPGLPPDPTLCIHETNNEIEQDSSDLIAQAECCYVAICCSEEVSVRDVLFADQIISQRLATIYAVPSATTSGRSPVVQTTYRVARFFRALKIFLLELDDYYTCLTIFATPQTPPGKPPYIGPHFIKFTRTDGSQVTLEYTERLSANYPAKVVFLALADTGSGTKSTVVVKFTYEYSLEGHKALPKWTRHLRRSCGSAGAGREREQRVRCCYGLRSLLRSRAVGNRPGVCARCSAAAPRQGPRIWGPARAERATAPGGRSDAYRL</sequence>
<dbReference type="InParanoid" id="K5WRH4"/>
<dbReference type="EMBL" id="JH930474">
    <property type="protein sequence ID" value="EKM52982.1"/>
    <property type="molecule type" value="Genomic_DNA"/>
</dbReference>
<evidence type="ECO:0000313" key="3">
    <source>
        <dbReference type="Proteomes" id="UP000008370"/>
    </source>
</evidence>
<dbReference type="OrthoDB" id="2803068at2759"/>
<dbReference type="Proteomes" id="UP000008370">
    <property type="component" value="Unassembled WGS sequence"/>
</dbReference>